<feature type="domain" description="F-box" evidence="2">
    <location>
        <begin position="8"/>
        <end position="64"/>
    </location>
</feature>
<organism evidence="3 4">
    <name type="scientific">Neolentinus lepideus HHB14362 ss-1</name>
    <dbReference type="NCBI Taxonomy" id="1314782"/>
    <lineage>
        <taxon>Eukaryota</taxon>
        <taxon>Fungi</taxon>
        <taxon>Dikarya</taxon>
        <taxon>Basidiomycota</taxon>
        <taxon>Agaricomycotina</taxon>
        <taxon>Agaricomycetes</taxon>
        <taxon>Gloeophyllales</taxon>
        <taxon>Gloeophyllaceae</taxon>
        <taxon>Neolentinus</taxon>
    </lineage>
</organism>
<dbReference type="AlphaFoldDB" id="A0A165N4F3"/>
<dbReference type="Proteomes" id="UP000076761">
    <property type="component" value="Unassembled WGS sequence"/>
</dbReference>
<evidence type="ECO:0000313" key="4">
    <source>
        <dbReference type="Proteomes" id="UP000076761"/>
    </source>
</evidence>
<evidence type="ECO:0000259" key="2">
    <source>
        <dbReference type="Pfam" id="PF12937"/>
    </source>
</evidence>
<dbReference type="STRING" id="1314782.A0A165N4F3"/>
<dbReference type="EMBL" id="KV425648">
    <property type="protein sequence ID" value="KZT19165.1"/>
    <property type="molecule type" value="Genomic_DNA"/>
</dbReference>
<protein>
    <recommendedName>
        <fullName evidence="2">F-box domain-containing protein</fullName>
    </recommendedName>
</protein>
<dbReference type="Pfam" id="PF12937">
    <property type="entry name" value="F-box-like"/>
    <property type="match status" value="1"/>
</dbReference>
<dbReference type="InParanoid" id="A0A165N4F3"/>
<keyword evidence="4" id="KW-1185">Reference proteome</keyword>
<accession>A0A165N4F3</accession>
<dbReference type="OrthoDB" id="2884925at2759"/>
<feature type="compositionally biased region" description="Basic residues" evidence="1">
    <location>
        <begin position="526"/>
        <end position="536"/>
    </location>
</feature>
<name>A0A165N4F3_9AGAM</name>
<gene>
    <name evidence="3" type="ORF">NEOLEDRAFT_989501</name>
</gene>
<dbReference type="Gene3D" id="1.20.1280.50">
    <property type="match status" value="1"/>
</dbReference>
<evidence type="ECO:0000313" key="3">
    <source>
        <dbReference type="EMBL" id="KZT19165.1"/>
    </source>
</evidence>
<feature type="region of interest" description="Disordered" evidence="1">
    <location>
        <begin position="498"/>
        <end position="536"/>
    </location>
</feature>
<dbReference type="InterPro" id="IPR001810">
    <property type="entry name" value="F-box_dom"/>
</dbReference>
<evidence type="ECO:0000256" key="1">
    <source>
        <dbReference type="SAM" id="MobiDB-lite"/>
    </source>
</evidence>
<reference evidence="3 4" key="1">
    <citation type="journal article" date="2016" name="Mol. Biol. Evol.">
        <title>Comparative Genomics of Early-Diverging Mushroom-Forming Fungi Provides Insights into the Origins of Lignocellulose Decay Capabilities.</title>
        <authorList>
            <person name="Nagy L.G."/>
            <person name="Riley R."/>
            <person name="Tritt A."/>
            <person name="Adam C."/>
            <person name="Daum C."/>
            <person name="Floudas D."/>
            <person name="Sun H."/>
            <person name="Yadav J.S."/>
            <person name="Pangilinan J."/>
            <person name="Larsson K.H."/>
            <person name="Matsuura K."/>
            <person name="Barry K."/>
            <person name="Labutti K."/>
            <person name="Kuo R."/>
            <person name="Ohm R.A."/>
            <person name="Bhattacharya S.S."/>
            <person name="Shirouzu T."/>
            <person name="Yoshinaga Y."/>
            <person name="Martin F.M."/>
            <person name="Grigoriev I.V."/>
            <person name="Hibbett D.S."/>
        </authorList>
    </citation>
    <scope>NUCLEOTIDE SEQUENCE [LARGE SCALE GENOMIC DNA]</scope>
    <source>
        <strain evidence="3 4">HHB14362 ss-1</strain>
    </source>
</reference>
<sequence>MAQGRPTDKLPVEILLKIMKLYVEDISETEPHPNHYGWLQITHVCRRWRDASLEDLSFWQNISLYNMDVADALVKRTLKGTGEEARQTSLSIEGRVLTGDLETRRKLDLIAGNAARISSLDLTASTDFFLRLGQQSGPHMAQLRELILEREVDNHAGGSNDDQLLDVFLGSPLTKLRLRNFAFPVFEPLLSSTIRNLALDGEYLEVTTQEVLMTVNKLPELRYLFINASFGRSMAAVAAVDPAATIKLLALEELRLSVNSVEDAKFLTSIDAPHLRFAEFDIDCSEEDSIEPVIQLITPLLPEPSARGLCRAARFEARNFDCLDLRFAKGLPDALTTSSQEEGVHIVWRSLSWPSSSKALHAMKVHFKYSLKAIEDLSIADGEYDYCAVSAWYMLFKLMNGVQTLHLEGRAIDTMRYGLGFDTQKGTYRILFPDLRKVTLDSIQFRPPQPQGGTPFIQDLLRSFQHRADAQSINNLTILHAVNLRQKDIDRLRATGAIGEVTRDEDNKGSSQSKRRRSDSEEHSPNTKRRKGNKEG</sequence>
<proteinExistence type="predicted"/>